<dbReference type="Gene3D" id="4.10.280.10">
    <property type="entry name" value="Helix-loop-helix DNA-binding domain"/>
    <property type="match status" value="1"/>
</dbReference>
<organism evidence="7 8">
    <name type="scientific">Calicophoron daubneyi</name>
    <name type="common">Rumen fluke</name>
    <name type="synonym">Paramphistomum daubneyi</name>
    <dbReference type="NCBI Taxonomy" id="300641"/>
    <lineage>
        <taxon>Eukaryota</taxon>
        <taxon>Metazoa</taxon>
        <taxon>Spiralia</taxon>
        <taxon>Lophotrochozoa</taxon>
        <taxon>Platyhelminthes</taxon>
        <taxon>Trematoda</taxon>
        <taxon>Digenea</taxon>
        <taxon>Plagiorchiida</taxon>
        <taxon>Pronocephalata</taxon>
        <taxon>Paramphistomoidea</taxon>
        <taxon>Paramphistomidae</taxon>
        <taxon>Calicophoron</taxon>
    </lineage>
</organism>
<dbReference type="CDD" id="cd11410">
    <property type="entry name" value="bHLH_O_HES"/>
    <property type="match status" value="1"/>
</dbReference>
<dbReference type="PANTHER" id="PTHR10985">
    <property type="entry name" value="BASIC HELIX-LOOP-HELIX TRANSCRIPTION FACTOR, HES-RELATED"/>
    <property type="match status" value="1"/>
</dbReference>
<evidence type="ECO:0000313" key="7">
    <source>
        <dbReference type="EMBL" id="CAL5140729.1"/>
    </source>
</evidence>
<feature type="domain" description="BHLH" evidence="6">
    <location>
        <begin position="112"/>
        <end position="169"/>
    </location>
</feature>
<keyword evidence="3" id="KW-0804">Transcription</keyword>
<comment type="subcellular location">
    <subcellularLocation>
        <location evidence="1">Nucleus</location>
    </subcellularLocation>
</comment>
<keyword evidence="4" id="KW-0539">Nucleus</keyword>
<dbReference type="GO" id="GO:0005634">
    <property type="term" value="C:nucleus"/>
    <property type="evidence" value="ECO:0007669"/>
    <property type="project" value="UniProtKB-SubCell"/>
</dbReference>
<dbReference type="SUPFAM" id="SSF47459">
    <property type="entry name" value="HLH, helix-loop-helix DNA-binding domain"/>
    <property type="match status" value="1"/>
</dbReference>
<protein>
    <recommendedName>
        <fullName evidence="6">BHLH domain-containing protein</fullName>
    </recommendedName>
</protein>
<dbReference type="InterPro" id="IPR036638">
    <property type="entry name" value="HLH_DNA-bd_sf"/>
</dbReference>
<dbReference type="Proteomes" id="UP001497525">
    <property type="component" value="Unassembled WGS sequence"/>
</dbReference>
<dbReference type="EMBL" id="CAXLJL010000778">
    <property type="protein sequence ID" value="CAL5140729.1"/>
    <property type="molecule type" value="Genomic_DNA"/>
</dbReference>
<feature type="region of interest" description="Disordered" evidence="5">
    <location>
        <begin position="73"/>
        <end position="120"/>
    </location>
</feature>
<dbReference type="InterPro" id="IPR011598">
    <property type="entry name" value="bHLH_dom"/>
</dbReference>
<feature type="compositionally biased region" description="Polar residues" evidence="5">
    <location>
        <begin position="92"/>
        <end position="109"/>
    </location>
</feature>
<evidence type="ECO:0000256" key="4">
    <source>
        <dbReference type="ARBA" id="ARBA00023242"/>
    </source>
</evidence>
<evidence type="ECO:0000256" key="1">
    <source>
        <dbReference type="ARBA" id="ARBA00004123"/>
    </source>
</evidence>
<reference evidence="7" key="1">
    <citation type="submission" date="2024-06" db="EMBL/GenBank/DDBJ databases">
        <authorList>
            <person name="Liu X."/>
            <person name="Lenzi L."/>
            <person name="Haldenby T S."/>
            <person name="Uol C."/>
        </authorList>
    </citation>
    <scope>NUCLEOTIDE SEQUENCE</scope>
</reference>
<comment type="caution">
    <text evidence="7">The sequence shown here is derived from an EMBL/GenBank/DDBJ whole genome shotgun (WGS) entry which is preliminary data.</text>
</comment>
<proteinExistence type="predicted"/>
<feature type="compositionally biased region" description="Basic and acidic residues" evidence="5">
    <location>
        <begin position="110"/>
        <end position="120"/>
    </location>
</feature>
<dbReference type="Pfam" id="PF00010">
    <property type="entry name" value="HLH"/>
    <property type="match status" value="1"/>
</dbReference>
<dbReference type="GO" id="GO:0046983">
    <property type="term" value="F:protein dimerization activity"/>
    <property type="evidence" value="ECO:0007669"/>
    <property type="project" value="InterPro"/>
</dbReference>
<evidence type="ECO:0000313" key="8">
    <source>
        <dbReference type="Proteomes" id="UP001497525"/>
    </source>
</evidence>
<keyword evidence="2" id="KW-0805">Transcription regulation</keyword>
<feature type="region of interest" description="Disordered" evidence="5">
    <location>
        <begin position="1"/>
        <end position="30"/>
    </location>
</feature>
<dbReference type="SMART" id="SM00353">
    <property type="entry name" value="HLH"/>
    <property type="match status" value="1"/>
</dbReference>
<dbReference type="PROSITE" id="PS50888">
    <property type="entry name" value="BHLH"/>
    <property type="match status" value="1"/>
</dbReference>
<evidence type="ECO:0000256" key="5">
    <source>
        <dbReference type="SAM" id="MobiDB-lite"/>
    </source>
</evidence>
<evidence type="ECO:0000256" key="3">
    <source>
        <dbReference type="ARBA" id="ARBA00023163"/>
    </source>
</evidence>
<name>A0AAV2TTG8_CALDB</name>
<sequence>MWTGKKAHQSNTSSSVLNMVPVRRRSVDSTPEDISISYLSSDEYEEQDDSLISFAEPTDNADANSFSCVSTTVDSAPHDKTHSPLKNCNLDRVNSSSHDSLATARGSSAKTDRKTAKQITERKRRDRINALMNSLRTLILKLLHKNPKHHRKLEKADVLELVVSFLKRELSQNGRRSIASRTVKQTNQAVSPQELQTSVCFPAYPRSRMTEYSESTDPNKIYASCMNSGLLQPAVSVQLPYSNPMNPDVTLCSWGNSVPELPSIVTASHSDTGNRLRYPLGSLENTNRCSVLPVLTNNSMGRSITEARHSQFPPCIPHPGQSENVHQTWNSKLPNSQDLLLSSHLFRGDKNMAYQLTVPGTSDFTDLTLWRPYV</sequence>
<gene>
    <name evidence="7" type="ORF">CDAUBV1_LOCUS16024</name>
</gene>
<accession>A0AAV2TTG8</accession>
<dbReference type="InterPro" id="IPR050370">
    <property type="entry name" value="HES_HEY"/>
</dbReference>
<evidence type="ECO:0000259" key="6">
    <source>
        <dbReference type="PROSITE" id="PS50888"/>
    </source>
</evidence>
<evidence type="ECO:0000256" key="2">
    <source>
        <dbReference type="ARBA" id="ARBA00023015"/>
    </source>
</evidence>
<dbReference type="AlphaFoldDB" id="A0AAV2TTG8"/>